<dbReference type="InterPro" id="IPR002104">
    <property type="entry name" value="Integrase_catalytic"/>
</dbReference>
<dbReference type="PROSITE" id="PS51898">
    <property type="entry name" value="TYR_RECOMBINASE"/>
    <property type="match status" value="1"/>
</dbReference>
<evidence type="ECO:0000256" key="4">
    <source>
        <dbReference type="PROSITE-ProRule" id="PRU01248"/>
    </source>
</evidence>
<feature type="domain" description="Tyr recombinase" evidence="5">
    <location>
        <begin position="137"/>
        <end position="323"/>
    </location>
</feature>
<dbReference type="RefSeq" id="WP_015195737.1">
    <property type="nucleotide sequence ID" value="NC_019750.1"/>
</dbReference>
<reference evidence="8" key="1">
    <citation type="journal article" date="2013" name="Proc. Natl. Acad. Sci. U.S.A.">
        <title>Improving the coverage of the cyanobacterial phylum using diversity-driven genome sequencing.</title>
        <authorList>
            <person name="Shih P.M."/>
            <person name="Wu D."/>
            <person name="Latifi A."/>
            <person name="Axen S.D."/>
            <person name="Fewer D.P."/>
            <person name="Talla E."/>
            <person name="Calteau A."/>
            <person name="Cai F."/>
            <person name="Tandeau de Marsac N."/>
            <person name="Rippka R."/>
            <person name="Herdman M."/>
            <person name="Sivonen K."/>
            <person name="Coursin T."/>
            <person name="Laurent T."/>
            <person name="Goodwin L."/>
            <person name="Nolan M."/>
            <person name="Davenport K.W."/>
            <person name="Han C.S."/>
            <person name="Rubin E.M."/>
            <person name="Eisen J.A."/>
            <person name="Woyke T."/>
            <person name="Gugger M."/>
            <person name="Kerfeld C.A."/>
        </authorList>
    </citation>
    <scope>NUCLEOTIDE SEQUENCE [LARGE SCALE GENOMIC DNA]</scope>
    <source>
        <strain evidence="8">ATCC 29371 / PCC 7437</strain>
        <plasmid evidence="8">Plasmid pSTA7437.03</plasmid>
    </source>
</reference>
<dbReference type="EMBL" id="CP003656">
    <property type="protein sequence ID" value="AFZ38361.1"/>
    <property type="molecule type" value="Genomic_DNA"/>
</dbReference>
<keyword evidence="3" id="KW-0233">DNA recombination</keyword>
<dbReference type="PATRIC" id="fig|111780.3.peg.5107"/>
<dbReference type="Gene3D" id="1.10.150.130">
    <property type="match status" value="1"/>
</dbReference>
<dbReference type="SUPFAM" id="SSF56349">
    <property type="entry name" value="DNA breaking-rejoining enzymes"/>
    <property type="match status" value="1"/>
</dbReference>
<proteinExistence type="inferred from homology"/>
<dbReference type="Pfam" id="PF00589">
    <property type="entry name" value="Phage_integrase"/>
    <property type="match status" value="1"/>
</dbReference>
<sequence>MEKITHHTPSHLENSFNAKIERHFTHTEPDVLAQFLLDKRNPSTRKAYAKDLNDFFRVTTGQVANLDAVLEFLHLERSAAVGVVLNYKSKLFDKGLSEATVNRRLASIKTLCSMGRKLGICQFTLEDVKGERVQQYRDTTGISPEEYRKVLDLCDRSSLQGIRDYALLKLLWDNALRRNEVSLLNYGDFEPLSRELTILGKGKGTQTEIIGLSTSTTNALLDWCKAYKHKKKKEPLFVALDFKHKGHRITGDGIYKLVRRYCREAGITKRMSPHRVRHSSITAALDATDGNVRKVQKLSRHRQIDTLMIYDDNRAKDQVELSEMLSGLTD</sequence>
<dbReference type="Proteomes" id="UP000010473">
    <property type="component" value="Plasmid pSTA7437.03"/>
</dbReference>
<comment type="similarity">
    <text evidence="1">Belongs to the 'phage' integrase family.</text>
</comment>
<evidence type="ECO:0000313" key="7">
    <source>
        <dbReference type="EMBL" id="AFZ38361.1"/>
    </source>
</evidence>
<keyword evidence="8" id="KW-1185">Reference proteome</keyword>
<accession>K9Y1S3</accession>
<protein>
    <submittedName>
        <fullName evidence="7">Integrase family protein</fullName>
    </submittedName>
</protein>
<feature type="domain" description="Core-binding (CB)" evidence="6">
    <location>
        <begin position="26"/>
        <end position="116"/>
    </location>
</feature>
<dbReference type="GO" id="GO:0015074">
    <property type="term" value="P:DNA integration"/>
    <property type="evidence" value="ECO:0007669"/>
    <property type="project" value="InterPro"/>
</dbReference>
<dbReference type="InterPro" id="IPR013762">
    <property type="entry name" value="Integrase-like_cat_sf"/>
</dbReference>
<evidence type="ECO:0000259" key="5">
    <source>
        <dbReference type="PROSITE" id="PS51898"/>
    </source>
</evidence>
<dbReference type="InterPro" id="IPR050090">
    <property type="entry name" value="Tyrosine_recombinase_XerCD"/>
</dbReference>
<dbReference type="Gene3D" id="1.10.443.10">
    <property type="entry name" value="Intergrase catalytic core"/>
    <property type="match status" value="1"/>
</dbReference>
<dbReference type="InterPro" id="IPR011010">
    <property type="entry name" value="DNA_brk_join_enz"/>
</dbReference>
<dbReference type="PROSITE" id="PS51900">
    <property type="entry name" value="CB"/>
    <property type="match status" value="1"/>
</dbReference>
<dbReference type="OrthoDB" id="550438at2"/>
<dbReference type="GO" id="GO:0006310">
    <property type="term" value="P:DNA recombination"/>
    <property type="evidence" value="ECO:0007669"/>
    <property type="project" value="UniProtKB-KW"/>
</dbReference>
<evidence type="ECO:0000256" key="2">
    <source>
        <dbReference type="ARBA" id="ARBA00023125"/>
    </source>
</evidence>
<evidence type="ECO:0000256" key="1">
    <source>
        <dbReference type="ARBA" id="ARBA00008857"/>
    </source>
</evidence>
<dbReference type="InterPro" id="IPR010998">
    <property type="entry name" value="Integrase_recombinase_N"/>
</dbReference>
<name>K9Y1S3_STAC7</name>
<keyword evidence="7" id="KW-0614">Plasmid</keyword>
<organism evidence="7 8">
    <name type="scientific">Stanieria cyanosphaera (strain ATCC 29371 / PCC 7437)</name>
    <dbReference type="NCBI Taxonomy" id="111780"/>
    <lineage>
        <taxon>Bacteria</taxon>
        <taxon>Bacillati</taxon>
        <taxon>Cyanobacteriota</taxon>
        <taxon>Cyanophyceae</taxon>
        <taxon>Pleurocapsales</taxon>
        <taxon>Dermocarpellaceae</taxon>
        <taxon>Stanieria</taxon>
    </lineage>
</organism>
<evidence type="ECO:0000259" key="6">
    <source>
        <dbReference type="PROSITE" id="PS51900"/>
    </source>
</evidence>
<dbReference type="KEGG" id="scs:Sta7437_4935"/>
<dbReference type="HOGENOM" id="CLU_027562_9_6_3"/>
<geneLocation type="plasmid" evidence="7 8">
    <name>pSTA7437.03</name>
</geneLocation>
<gene>
    <name evidence="7" type="ordered locus">Sta7437_4935</name>
</gene>
<dbReference type="InterPro" id="IPR044068">
    <property type="entry name" value="CB"/>
</dbReference>
<dbReference type="CDD" id="cd01195">
    <property type="entry name" value="INT_C_like_5"/>
    <property type="match status" value="1"/>
</dbReference>
<dbReference type="GO" id="GO:0003677">
    <property type="term" value="F:DNA binding"/>
    <property type="evidence" value="ECO:0007669"/>
    <property type="project" value="UniProtKB-UniRule"/>
</dbReference>
<keyword evidence="2 4" id="KW-0238">DNA-binding</keyword>
<evidence type="ECO:0000313" key="8">
    <source>
        <dbReference type="Proteomes" id="UP000010473"/>
    </source>
</evidence>
<dbReference type="AlphaFoldDB" id="K9Y1S3"/>
<dbReference type="PANTHER" id="PTHR30349:SF64">
    <property type="entry name" value="PROPHAGE INTEGRASE INTD-RELATED"/>
    <property type="match status" value="1"/>
</dbReference>
<dbReference type="PANTHER" id="PTHR30349">
    <property type="entry name" value="PHAGE INTEGRASE-RELATED"/>
    <property type="match status" value="1"/>
</dbReference>
<evidence type="ECO:0000256" key="3">
    <source>
        <dbReference type="ARBA" id="ARBA00023172"/>
    </source>
</evidence>